<evidence type="ECO:0000313" key="2">
    <source>
        <dbReference type="EMBL" id="XCA47538.1"/>
    </source>
</evidence>
<keyword evidence="1" id="KW-1133">Transmembrane helix</keyword>
<reference evidence="2" key="1">
    <citation type="submission" date="2024-06" db="EMBL/GenBank/DDBJ databases">
        <title>Evidence of context-dependent and transient costs of resisting viral infection in isolates of the marine microalga Micromonas sp. (class Mamiellophyceae).</title>
        <authorList>
            <person name="Bedi de Silva A."/>
            <person name="Schvarcz C.R."/>
            <person name="Steward G.R."/>
            <person name="Edwards K.F."/>
        </authorList>
    </citation>
    <scope>NUCLEOTIDE SEQUENCE</scope>
    <source>
        <strain evidence="2">McV-KB2</strain>
    </source>
</reference>
<feature type="transmembrane region" description="Helical" evidence="1">
    <location>
        <begin position="36"/>
        <end position="53"/>
    </location>
</feature>
<evidence type="ECO:0000256" key="1">
    <source>
        <dbReference type="SAM" id="Phobius"/>
    </source>
</evidence>
<evidence type="ECO:0008006" key="3">
    <source>
        <dbReference type="Google" id="ProtNLM"/>
    </source>
</evidence>
<keyword evidence="1" id="KW-0812">Transmembrane</keyword>
<protein>
    <recommendedName>
        <fullName evidence="3">Sugar transporter SWEET1</fullName>
    </recommendedName>
</protein>
<organism evidence="2">
    <name type="scientific">Micromonas commoda virus</name>
    <dbReference type="NCBI Taxonomy" id="3057169"/>
    <lineage>
        <taxon>Viruses</taxon>
        <taxon>Varidnaviria</taxon>
        <taxon>Bamfordvirae</taxon>
        <taxon>Nucleocytoviricota</taxon>
        <taxon>Megaviricetes</taxon>
        <taxon>Algavirales</taxon>
        <taxon>Phycodnaviridae</taxon>
    </lineage>
</organism>
<proteinExistence type="predicted"/>
<feature type="transmembrane region" description="Helical" evidence="1">
    <location>
        <begin position="6"/>
        <end position="24"/>
    </location>
</feature>
<keyword evidence="1" id="KW-0472">Membrane</keyword>
<feature type="transmembrane region" description="Helical" evidence="1">
    <location>
        <begin position="59"/>
        <end position="77"/>
    </location>
</feature>
<name>A0AAU7YR40_9PHYC</name>
<accession>A0AAU7YR40</accession>
<dbReference type="EMBL" id="PP911589">
    <property type="protein sequence ID" value="XCA47538.1"/>
    <property type="molecule type" value="Genomic_DNA"/>
</dbReference>
<sequence length="91" mass="10354">MVSADGLIATSAISIGVAQMMFRLSTVKQEKVDVNTYPLLYSGIVASILWSLYQYRIGANYSVVYSILGLFVQLYILHELKSRERRRENAY</sequence>